<evidence type="ECO:0000256" key="1">
    <source>
        <dbReference type="SAM" id="MobiDB-lite"/>
    </source>
</evidence>
<organism evidence="2 3">
    <name type="scientific">Dorcoceras hygrometricum</name>
    <dbReference type="NCBI Taxonomy" id="472368"/>
    <lineage>
        <taxon>Eukaryota</taxon>
        <taxon>Viridiplantae</taxon>
        <taxon>Streptophyta</taxon>
        <taxon>Embryophyta</taxon>
        <taxon>Tracheophyta</taxon>
        <taxon>Spermatophyta</taxon>
        <taxon>Magnoliopsida</taxon>
        <taxon>eudicotyledons</taxon>
        <taxon>Gunneridae</taxon>
        <taxon>Pentapetalae</taxon>
        <taxon>asterids</taxon>
        <taxon>lamiids</taxon>
        <taxon>Lamiales</taxon>
        <taxon>Gesneriaceae</taxon>
        <taxon>Didymocarpoideae</taxon>
        <taxon>Trichosporeae</taxon>
        <taxon>Loxocarpinae</taxon>
        <taxon>Dorcoceras</taxon>
    </lineage>
</organism>
<evidence type="ECO:0000313" key="2">
    <source>
        <dbReference type="EMBL" id="KZV57795.1"/>
    </source>
</evidence>
<gene>
    <name evidence="2" type="ORF">F511_27365</name>
</gene>
<proteinExistence type="predicted"/>
<feature type="region of interest" description="Disordered" evidence="1">
    <location>
        <begin position="235"/>
        <end position="322"/>
    </location>
</feature>
<evidence type="ECO:0000313" key="3">
    <source>
        <dbReference type="Proteomes" id="UP000250235"/>
    </source>
</evidence>
<dbReference type="Proteomes" id="UP000250235">
    <property type="component" value="Unassembled WGS sequence"/>
</dbReference>
<name>A0A2Z7DEP0_9LAMI</name>
<dbReference type="EMBL" id="KQ987251">
    <property type="protein sequence ID" value="KZV57795.1"/>
    <property type="molecule type" value="Genomic_DNA"/>
</dbReference>
<keyword evidence="3" id="KW-1185">Reference proteome</keyword>
<protein>
    <submittedName>
        <fullName evidence="2">Uncharacterized protein</fullName>
    </submittedName>
</protein>
<sequence>MTPKRKFPIATGATSMYSPHVQPDLNLEVKFSRRNNLPEIVAGRQPHDGGRRQHVARQPRKQAHVQPCAAAKHHAKQCPAMAHPASIKRPASAKQFARVAANHRATSCAAAGHGQSFDGATGSAIHSHSSATMRATIARGSNNKLAAKRGRRTRSRALMRAEGRGRRTRRRPVAKKFLFQSEIQDLDAIQATIVLKDPSLSSDTTVGKRWRIRIPSPGGGGRLRLIKSTTGIKVPSSACTRRPDEISTDGNSSKSWPEQIPARGGGGGDGGGRRRRYEGEEGAAVLRARDTASRGPTTIVAPKSQFRTCPTDHGKASSNIAP</sequence>
<reference evidence="2 3" key="1">
    <citation type="journal article" date="2015" name="Proc. Natl. Acad. Sci. U.S.A.">
        <title>The resurrection genome of Boea hygrometrica: A blueprint for survival of dehydration.</title>
        <authorList>
            <person name="Xiao L."/>
            <person name="Yang G."/>
            <person name="Zhang L."/>
            <person name="Yang X."/>
            <person name="Zhao S."/>
            <person name="Ji Z."/>
            <person name="Zhou Q."/>
            <person name="Hu M."/>
            <person name="Wang Y."/>
            <person name="Chen M."/>
            <person name="Xu Y."/>
            <person name="Jin H."/>
            <person name="Xiao X."/>
            <person name="Hu G."/>
            <person name="Bao F."/>
            <person name="Hu Y."/>
            <person name="Wan P."/>
            <person name="Li L."/>
            <person name="Deng X."/>
            <person name="Kuang T."/>
            <person name="Xiang C."/>
            <person name="Zhu J.K."/>
            <person name="Oliver M.J."/>
            <person name="He Y."/>
        </authorList>
    </citation>
    <scope>NUCLEOTIDE SEQUENCE [LARGE SCALE GENOMIC DNA]</scope>
    <source>
        <strain evidence="3">cv. XS01</strain>
    </source>
</reference>
<accession>A0A2Z7DEP0</accession>
<dbReference type="AlphaFoldDB" id="A0A2Z7DEP0"/>